<dbReference type="PRINTS" id="PR00053">
    <property type="entry name" value="FORKHEAD"/>
</dbReference>
<dbReference type="InterPro" id="IPR001766">
    <property type="entry name" value="Fork_head_dom"/>
</dbReference>
<dbReference type="PROSITE" id="PS50039">
    <property type="entry name" value="FORK_HEAD_3"/>
    <property type="match status" value="1"/>
</dbReference>
<keyword evidence="13" id="KW-0131">Cell cycle</keyword>
<evidence type="ECO:0000313" key="19">
    <source>
        <dbReference type="RefSeq" id="XP_017770866.1"/>
    </source>
</evidence>
<reference evidence="19" key="1">
    <citation type="submission" date="2025-08" db="UniProtKB">
        <authorList>
            <consortium name="RefSeq"/>
        </authorList>
    </citation>
    <scope>IDENTIFICATION</scope>
    <source>
        <tissue evidence="19">Whole Larva</tissue>
    </source>
</reference>
<keyword evidence="8" id="KW-0805">Transcription regulation</keyword>
<keyword evidence="9 16" id="KW-0238">DNA-binding</keyword>
<accession>A0ABM1M8G6</accession>
<feature type="domain" description="Fork-head" evidence="17">
    <location>
        <begin position="47"/>
        <end position="140"/>
    </location>
</feature>
<keyword evidence="7" id="KW-0221">Differentiation</keyword>
<evidence type="ECO:0000256" key="10">
    <source>
        <dbReference type="ARBA" id="ARBA00023159"/>
    </source>
</evidence>
<gene>
    <name evidence="19" type="primary">LOC108558465</name>
</gene>
<evidence type="ECO:0000256" key="14">
    <source>
        <dbReference type="ARBA" id="ARBA00038846"/>
    </source>
</evidence>
<keyword evidence="3" id="KW-0217">Developmental protein</keyword>
<name>A0ABM1M8G6_NICVS</name>
<keyword evidence="5" id="KW-0597">Phosphoprotein</keyword>
<organism evidence="18 19">
    <name type="scientific">Nicrophorus vespilloides</name>
    <name type="common">Boreal carrion beetle</name>
    <dbReference type="NCBI Taxonomy" id="110193"/>
    <lineage>
        <taxon>Eukaryota</taxon>
        <taxon>Metazoa</taxon>
        <taxon>Ecdysozoa</taxon>
        <taxon>Arthropoda</taxon>
        <taxon>Hexapoda</taxon>
        <taxon>Insecta</taxon>
        <taxon>Pterygota</taxon>
        <taxon>Neoptera</taxon>
        <taxon>Endopterygota</taxon>
        <taxon>Coleoptera</taxon>
        <taxon>Polyphaga</taxon>
        <taxon>Staphyliniformia</taxon>
        <taxon>Silphidae</taxon>
        <taxon>Nicrophorinae</taxon>
        <taxon>Nicrophorus</taxon>
    </lineage>
</organism>
<keyword evidence="6" id="KW-0341">Growth regulation</keyword>
<keyword evidence="12 16" id="KW-0539">Nucleus</keyword>
<evidence type="ECO:0000256" key="4">
    <source>
        <dbReference type="ARBA" id="ARBA00022490"/>
    </source>
</evidence>
<comment type="subcellular location">
    <subcellularLocation>
        <location evidence="2">Cytoplasm</location>
    </subcellularLocation>
    <subcellularLocation>
        <location evidence="1 16">Nucleus</location>
    </subcellularLocation>
</comment>
<protein>
    <recommendedName>
        <fullName evidence="15">Forkhead box protein O</fullName>
    </recommendedName>
</protein>
<dbReference type="InterPro" id="IPR030456">
    <property type="entry name" value="TF_fork_head_CS_2"/>
</dbReference>
<evidence type="ECO:0000256" key="6">
    <source>
        <dbReference type="ARBA" id="ARBA00022604"/>
    </source>
</evidence>
<proteinExistence type="predicted"/>
<feature type="DNA-binding region" description="Fork-head" evidence="16">
    <location>
        <begin position="47"/>
        <end position="140"/>
    </location>
</feature>
<evidence type="ECO:0000256" key="7">
    <source>
        <dbReference type="ARBA" id="ARBA00022782"/>
    </source>
</evidence>
<evidence type="ECO:0000256" key="3">
    <source>
        <dbReference type="ARBA" id="ARBA00022473"/>
    </source>
</evidence>
<evidence type="ECO:0000256" key="5">
    <source>
        <dbReference type="ARBA" id="ARBA00022553"/>
    </source>
</evidence>
<sequence>METFCNAEHIPRARCNTWPIQQPSNYAGVVQKPKKEMQKYGCRNNPWGNRSYAELITEAICSSLERRMTLAQIYEWIIYNVPYFNQKTDSKFSAGWKNSVRHNLSLHNRFMKMQNEVQGKPSWWIINPSEPNGKTRRRTASVTNNCMGMRPKAKCRIDSDQINIQQIKKFLQSPHSSEDISHNFYTQQQQFNSIPTNESWHHQATPNTIVAQHQITNSENIHEFFGTFNINIQQNPNYTIFDRNQIQTLEDIEEIINTDQNTVEPNCYNKTLWMI</sequence>
<evidence type="ECO:0000256" key="2">
    <source>
        <dbReference type="ARBA" id="ARBA00004496"/>
    </source>
</evidence>
<dbReference type="CDD" id="cd20032">
    <property type="entry name" value="FH_FOXO"/>
    <property type="match status" value="1"/>
</dbReference>
<keyword evidence="18" id="KW-1185">Reference proteome</keyword>
<dbReference type="RefSeq" id="XP_017770866.1">
    <property type="nucleotide sequence ID" value="XM_017915377.1"/>
</dbReference>
<keyword evidence="4" id="KW-0963">Cytoplasm</keyword>
<dbReference type="PANTHER" id="PTHR45767:SF2">
    <property type="entry name" value="FORKHEAD BOX PROTEIN O"/>
    <property type="match status" value="1"/>
</dbReference>
<comment type="subunit">
    <text evidence="14">Interacts with melt.</text>
</comment>
<evidence type="ECO:0000256" key="13">
    <source>
        <dbReference type="ARBA" id="ARBA00023306"/>
    </source>
</evidence>
<dbReference type="InterPro" id="IPR036390">
    <property type="entry name" value="WH_DNA-bd_sf"/>
</dbReference>
<keyword evidence="11" id="KW-0804">Transcription</keyword>
<evidence type="ECO:0000256" key="11">
    <source>
        <dbReference type="ARBA" id="ARBA00023163"/>
    </source>
</evidence>
<dbReference type="SMART" id="SM00339">
    <property type="entry name" value="FH"/>
    <property type="match status" value="1"/>
</dbReference>
<evidence type="ECO:0000256" key="12">
    <source>
        <dbReference type="ARBA" id="ARBA00023242"/>
    </source>
</evidence>
<dbReference type="Gene3D" id="1.10.10.10">
    <property type="entry name" value="Winged helix-like DNA-binding domain superfamily/Winged helix DNA-binding domain"/>
    <property type="match status" value="1"/>
</dbReference>
<evidence type="ECO:0000259" key="17">
    <source>
        <dbReference type="PROSITE" id="PS50039"/>
    </source>
</evidence>
<dbReference type="PROSITE" id="PS00658">
    <property type="entry name" value="FORK_HEAD_2"/>
    <property type="match status" value="1"/>
</dbReference>
<dbReference type="Pfam" id="PF00250">
    <property type="entry name" value="Forkhead"/>
    <property type="match status" value="1"/>
</dbReference>
<evidence type="ECO:0000313" key="18">
    <source>
        <dbReference type="Proteomes" id="UP000695000"/>
    </source>
</evidence>
<dbReference type="Proteomes" id="UP000695000">
    <property type="component" value="Unplaced"/>
</dbReference>
<dbReference type="SUPFAM" id="SSF46785">
    <property type="entry name" value="Winged helix' DNA-binding domain"/>
    <property type="match status" value="1"/>
</dbReference>
<dbReference type="InterPro" id="IPR036388">
    <property type="entry name" value="WH-like_DNA-bd_sf"/>
</dbReference>
<evidence type="ECO:0000256" key="9">
    <source>
        <dbReference type="ARBA" id="ARBA00023125"/>
    </source>
</evidence>
<keyword evidence="10" id="KW-0010">Activator</keyword>
<evidence type="ECO:0000256" key="1">
    <source>
        <dbReference type="ARBA" id="ARBA00004123"/>
    </source>
</evidence>
<evidence type="ECO:0000256" key="8">
    <source>
        <dbReference type="ARBA" id="ARBA00023015"/>
    </source>
</evidence>
<dbReference type="PANTHER" id="PTHR45767">
    <property type="entry name" value="FORKHEAD BOX PROTEIN O"/>
    <property type="match status" value="1"/>
</dbReference>
<dbReference type="GeneID" id="108558465"/>
<evidence type="ECO:0000256" key="16">
    <source>
        <dbReference type="PROSITE-ProRule" id="PRU00089"/>
    </source>
</evidence>
<evidence type="ECO:0000256" key="15">
    <source>
        <dbReference type="ARBA" id="ARBA00039893"/>
    </source>
</evidence>